<feature type="coiled-coil region" evidence="18">
    <location>
        <begin position="267"/>
        <end position="294"/>
    </location>
</feature>
<name>A0A0C1GXV4_9NEIS</name>
<keyword evidence="5 24" id="KW-0808">Transferase</keyword>
<accession>A0A0C1GXV4</accession>
<dbReference type="GO" id="GO:0005524">
    <property type="term" value="F:ATP binding"/>
    <property type="evidence" value="ECO:0007669"/>
    <property type="project" value="UniProtKB-KW"/>
</dbReference>
<evidence type="ECO:0000256" key="3">
    <source>
        <dbReference type="ARBA" id="ARBA00022475"/>
    </source>
</evidence>
<evidence type="ECO:0000256" key="10">
    <source>
        <dbReference type="ARBA" id="ARBA00022989"/>
    </source>
</evidence>
<dbReference type="GO" id="GO:0042802">
    <property type="term" value="F:identical protein binding"/>
    <property type="evidence" value="ECO:0007669"/>
    <property type="project" value="UniProtKB-ARBA"/>
</dbReference>
<evidence type="ECO:0000256" key="1">
    <source>
        <dbReference type="ARBA" id="ARBA00004429"/>
    </source>
</evidence>
<keyword evidence="9" id="KW-0067">ATP-binding</keyword>
<comment type="function">
    <text evidence="15">Probably involved in polymerization and/or export of exopolysaccharide EPS I which functions as a virulence factor. May be involved in an ATP-dependent process in the pathway for EPS I production, possibly export of the trimeric repeat units across the inner membrane or their polymerization.</text>
</comment>
<dbReference type="InterPro" id="IPR005702">
    <property type="entry name" value="Wzc-like_C"/>
</dbReference>
<evidence type="ECO:0000256" key="6">
    <source>
        <dbReference type="ARBA" id="ARBA00022692"/>
    </source>
</evidence>
<evidence type="ECO:0000256" key="2">
    <source>
        <dbReference type="ARBA" id="ARBA00008883"/>
    </source>
</evidence>
<dbReference type="Pfam" id="PF13614">
    <property type="entry name" value="AAA_31"/>
    <property type="match status" value="1"/>
</dbReference>
<feature type="transmembrane region" description="Helical" evidence="19">
    <location>
        <begin position="32"/>
        <end position="54"/>
    </location>
</feature>
<evidence type="ECO:0000259" key="20">
    <source>
        <dbReference type="Pfam" id="PF02706"/>
    </source>
</evidence>
<proteinExistence type="inferred from homology"/>
<evidence type="ECO:0000256" key="8">
    <source>
        <dbReference type="ARBA" id="ARBA00022777"/>
    </source>
</evidence>
<dbReference type="PANTHER" id="PTHR32309">
    <property type="entry name" value="TYROSINE-PROTEIN KINASE"/>
    <property type="match status" value="1"/>
</dbReference>
<feature type="domain" description="Tyrosine-protein kinase G-rich" evidence="22">
    <location>
        <begin position="365"/>
        <end position="443"/>
    </location>
</feature>
<evidence type="ECO:0000313" key="25">
    <source>
        <dbReference type="Proteomes" id="UP000031390"/>
    </source>
</evidence>
<feature type="domain" description="AAA" evidence="21">
    <location>
        <begin position="536"/>
        <end position="650"/>
    </location>
</feature>
<dbReference type="InterPro" id="IPR050445">
    <property type="entry name" value="Bact_polysacc_biosynth/exp"/>
</dbReference>
<keyword evidence="8 23" id="KW-0418">Kinase</keyword>
<dbReference type="EMBL" id="CP094242">
    <property type="protein sequence ID" value="UNV87549.1"/>
    <property type="molecule type" value="Genomic_DNA"/>
</dbReference>
<feature type="domain" description="Polysaccharide chain length determinant N-terminal" evidence="20">
    <location>
        <begin position="14"/>
        <end position="104"/>
    </location>
</feature>
<keyword evidence="6 19" id="KW-0812">Transmembrane</keyword>
<dbReference type="InterPro" id="IPR032807">
    <property type="entry name" value="GNVR"/>
</dbReference>
<evidence type="ECO:0000259" key="21">
    <source>
        <dbReference type="Pfam" id="PF13614"/>
    </source>
</evidence>
<dbReference type="PATRIC" id="fig|1056807.3.peg.580"/>
<keyword evidence="18" id="KW-0175">Coiled coil</keyword>
<dbReference type="GO" id="GO:0000271">
    <property type="term" value="P:polysaccharide biosynthetic process"/>
    <property type="evidence" value="ECO:0007669"/>
    <property type="project" value="UniProtKB-KW"/>
</dbReference>
<dbReference type="Pfam" id="PF23607">
    <property type="entry name" value="WZC_N"/>
    <property type="match status" value="1"/>
</dbReference>
<dbReference type="Proteomes" id="UP000031390">
    <property type="component" value="Unassembled WGS sequence"/>
</dbReference>
<evidence type="ECO:0000313" key="24">
    <source>
        <dbReference type="EMBL" id="UNV87549.1"/>
    </source>
</evidence>
<dbReference type="GO" id="GO:0005886">
    <property type="term" value="C:plasma membrane"/>
    <property type="evidence" value="ECO:0007669"/>
    <property type="project" value="UniProtKB-SubCell"/>
</dbReference>
<keyword evidence="12" id="KW-0829">Tyrosine-protein kinase</keyword>
<evidence type="ECO:0000256" key="13">
    <source>
        <dbReference type="ARBA" id="ARBA00023169"/>
    </source>
</evidence>
<dbReference type="InterPro" id="IPR027417">
    <property type="entry name" value="P-loop_NTPase"/>
</dbReference>
<dbReference type="EMBL" id="JUFZ01000024">
    <property type="protein sequence ID" value="KIC11040.1"/>
    <property type="molecule type" value="Genomic_DNA"/>
</dbReference>
<comment type="subcellular location">
    <subcellularLocation>
        <location evidence="1">Cell inner membrane</location>
        <topology evidence="1">Multi-pass membrane protein</topology>
    </subcellularLocation>
</comment>
<evidence type="ECO:0000256" key="16">
    <source>
        <dbReference type="ARBA" id="ARBA00067833"/>
    </source>
</evidence>
<keyword evidence="4" id="KW-0997">Cell inner membrane</keyword>
<evidence type="ECO:0000256" key="14">
    <source>
        <dbReference type="ARBA" id="ARBA00053015"/>
    </source>
</evidence>
<organism evidence="23 25">
    <name type="scientific">Morococcus cerebrosus</name>
    <dbReference type="NCBI Taxonomy" id="1056807"/>
    <lineage>
        <taxon>Bacteria</taxon>
        <taxon>Pseudomonadati</taxon>
        <taxon>Pseudomonadota</taxon>
        <taxon>Betaproteobacteria</taxon>
        <taxon>Neisseriales</taxon>
        <taxon>Neisseriaceae</taxon>
        <taxon>Morococcus</taxon>
    </lineage>
</organism>
<gene>
    <name evidence="23" type="ORF">MCC93_06010</name>
    <name evidence="24" type="ORF">MON37_00945</name>
</gene>
<dbReference type="CDD" id="cd05387">
    <property type="entry name" value="BY-kinase"/>
    <property type="match status" value="1"/>
</dbReference>
<dbReference type="Pfam" id="PF02706">
    <property type="entry name" value="Wzz"/>
    <property type="match status" value="1"/>
</dbReference>
<evidence type="ECO:0000256" key="5">
    <source>
        <dbReference type="ARBA" id="ARBA00022679"/>
    </source>
</evidence>
<evidence type="ECO:0000313" key="23">
    <source>
        <dbReference type="EMBL" id="KIC11040.1"/>
    </source>
</evidence>
<dbReference type="GO" id="GO:0004713">
    <property type="term" value="F:protein tyrosine kinase activity"/>
    <property type="evidence" value="ECO:0007669"/>
    <property type="project" value="UniProtKB-KW"/>
</dbReference>
<comment type="similarity">
    <text evidence="2">Belongs to the etk/wzc family.</text>
</comment>
<evidence type="ECO:0000256" key="4">
    <source>
        <dbReference type="ARBA" id="ARBA00022519"/>
    </source>
</evidence>
<reference evidence="23 25" key="1">
    <citation type="submission" date="2014-12" db="EMBL/GenBank/DDBJ databases">
        <title>Genome sequence of Morococcus cerebrosus.</title>
        <authorList>
            <person name="Shin S.-K."/>
            <person name="Yi H."/>
        </authorList>
    </citation>
    <scope>NUCLEOTIDE SEQUENCE [LARGE SCALE GENOMIC DNA]</scope>
    <source>
        <strain evidence="23 25">CIP 81.93</strain>
    </source>
</reference>
<keyword evidence="13" id="KW-0270">Exopolysaccharide synthesis</keyword>
<keyword evidence="10 19" id="KW-1133">Transmembrane helix</keyword>
<reference evidence="24 26" key="2">
    <citation type="submission" date="2022-03" db="EMBL/GenBank/DDBJ databases">
        <title>Genome sequencing of Morococcus cerebrosus.</title>
        <authorList>
            <person name="Baek M.-G."/>
            <person name="Yi H."/>
        </authorList>
    </citation>
    <scope>NUCLEOTIDE SEQUENCE [LARGE SCALE GENOMIC DNA]</scope>
    <source>
        <strain evidence="24 26">CIP 81.93</strain>
    </source>
</reference>
<protein>
    <recommendedName>
        <fullName evidence="16">Putative tyrosine-protein kinase EpsB</fullName>
    </recommendedName>
    <alternativeName>
        <fullName evidence="17">EPS I polysaccharide export protein EpsB</fullName>
    </alternativeName>
</protein>
<dbReference type="AlphaFoldDB" id="A0A0C1GXV4"/>
<dbReference type="InterPro" id="IPR025669">
    <property type="entry name" value="AAA_dom"/>
</dbReference>
<keyword evidence="11 19" id="KW-0472">Membrane</keyword>
<dbReference type="InterPro" id="IPR003856">
    <property type="entry name" value="LPS_length_determ_N"/>
</dbReference>
<evidence type="ECO:0000259" key="22">
    <source>
        <dbReference type="Pfam" id="PF13807"/>
    </source>
</evidence>
<evidence type="ECO:0000256" key="12">
    <source>
        <dbReference type="ARBA" id="ARBA00023137"/>
    </source>
</evidence>
<dbReference type="Pfam" id="PF13807">
    <property type="entry name" value="GNVR"/>
    <property type="match status" value="1"/>
</dbReference>
<keyword evidence="7" id="KW-0547">Nucleotide-binding</keyword>
<evidence type="ECO:0000256" key="11">
    <source>
        <dbReference type="ARBA" id="ARBA00023136"/>
    </source>
</evidence>
<evidence type="ECO:0000256" key="18">
    <source>
        <dbReference type="SAM" id="Coils"/>
    </source>
</evidence>
<keyword evidence="26" id="KW-1185">Reference proteome</keyword>
<dbReference type="PANTHER" id="PTHR32309:SF32">
    <property type="entry name" value="TYROSINE-PROTEIN KINASE ETK-RELATED"/>
    <property type="match status" value="1"/>
</dbReference>
<dbReference type="Proteomes" id="UP000829504">
    <property type="component" value="Chromosome"/>
</dbReference>
<evidence type="ECO:0000256" key="19">
    <source>
        <dbReference type="SAM" id="Phobius"/>
    </source>
</evidence>
<dbReference type="FunFam" id="3.40.50.300:FF:000527">
    <property type="entry name" value="Tyrosine-protein kinase etk"/>
    <property type="match status" value="1"/>
</dbReference>
<dbReference type="RefSeq" id="WP_039405722.1">
    <property type="nucleotide sequence ID" value="NZ_CP094242.1"/>
</dbReference>
<keyword evidence="3" id="KW-1003">Cell membrane</keyword>
<evidence type="ECO:0000256" key="7">
    <source>
        <dbReference type="ARBA" id="ARBA00022741"/>
    </source>
</evidence>
<evidence type="ECO:0000256" key="9">
    <source>
        <dbReference type="ARBA" id="ARBA00022840"/>
    </source>
</evidence>
<dbReference type="Gene3D" id="3.40.50.300">
    <property type="entry name" value="P-loop containing nucleotide triphosphate hydrolases"/>
    <property type="match status" value="1"/>
</dbReference>
<comment type="catalytic activity">
    <reaction evidence="14">
        <text>L-tyrosyl-[protein] + ATP = O-phospho-L-tyrosyl-[protein] + ADP + H(+)</text>
        <dbReference type="Rhea" id="RHEA:10596"/>
        <dbReference type="Rhea" id="RHEA-COMP:10136"/>
        <dbReference type="Rhea" id="RHEA-COMP:20101"/>
        <dbReference type="ChEBI" id="CHEBI:15378"/>
        <dbReference type="ChEBI" id="CHEBI:30616"/>
        <dbReference type="ChEBI" id="CHEBI:46858"/>
        <dbReference type="ChEBI" id="CHEBI:61978"/>
        <dbReference type="ChEBI" id="CHEBI:456216"/>
    </reaction>
</comment>
<evidence type="ECO:0000256" key="15">
    <source>
        <dbReference type="ARBA" id="ARBA00054296"/>
    </source>
</evidence>
<dbReference type="NCBIfam" id="TIGR01007">
    <property type="entry name" value="eps_fam"/>
    <property type="match status" value="1"/>
</dbReference>
<evidence type="ECO:0000313" key="26">
    <source>
        <dbReference type="Proteomes" id="UP000829504"/>
    </source>
</evidence>
<dbReference type="SUPFAM" id="SSF52540">
    <property type="entry name" value="P-loop containing nucleoside triphosphate hydrolases"/>
    <property type="match status" value="1"/>
</dbReference>
<sequence>MYKQYPSSAPAGNDEIDFGQQMQSLWQNKNKIAAAILAGGLAGAVIGLASTPLYRADAMLEIETKQNQILTEINNMLSNEPAPSEAEVELVQSRLVLGKTVEDLQLDQEVKATYFPIFGNMVHNLSSSDDPMLKIGAFTVSEDWINKPFKLTVKDSKTYLLTLPDGTTKEGHVGAPLKINNETVLKVDRILAEADQDFELTKFSKLSAIENLKNKLSVISKGKTSPIINLSYTDTDPKKTSTILNSIADNYVSQNRERDVQVASSGLAFISEELPRLKETLQDAENKLNAYRERSGSLDIPLESKGALESLTSIETQITLLKTEEAGLAELYTPEHPSYKAVLDKLAVLERAKSKINQQIAGLPNTQQEVIRLTRDVETNQATYVQLLAKQQELNIMKASAQGNVRVVDHAYTPEKPIAPRKAVITALGALAAGALASMWFLLQGRMRRGITSSEEIEALDLEVSALIPHSKTQQKRDLIKRKFKSLKGRSTYLLANEDSTDIAVEAIRALRTNIYFSMLDARNNILMITGATPEAGKSFISANLATVMAQSGKRVLLIDTDMRKGYLDQLLNVTPEFGLSDILSGEVSPAQAVIQTNIPNLHLISAGSYPKNPSELLMDNRFKELLSNAQKRYDYVIIDTPPVLAVTDAVVVGQHAGTVLLVSRYGNTTAKELAISAERLRQNKITIKGVILNGMKREANSTYDYYYSYITPTEGKKTAKKTTSEKPKA</sequence>
<evidence type="ECO:0000256" key="17">
    <source>
        <dbReference type="ARBA" id="ARBA00081049"/>
    </source>
</evidence>